<feature type="compositionally biased region" description="Basic and acidic residues" evidence="1">
    <location>
        <begin position="25"/>
        <end position="57"/>
    </location>
</feature>
<protein>
    <submittedName>
        <fullName evidence="2">Uncharacterized protein</fullName>
    </submittedName>
</protein>
<keyword evidence="3" id="KW-1185">Reference proteome</keyword>
<dbReference type="VEuPathDB" id="CryptoDB:GNI_067820"/>
<dbReference type="RefSeq" id="XP_011130203.1">
    <property type="nucleotide sequence ID" value="XM_011131901.1"/>
</dbReference>
<evidence type="ECO:0000256" key="1">
    <source>
        <dbReference type="SAM" id="MobiDB-lite"/>
    </source>
</evidence>
<feature type="compositionally biased region" description="Basic and acidic residues" evidence="1">
    <location>
        <begin position="241"/>
        <end position="250"/>
    </location>
</feature>
<feature type="compositionally biased region" description="Basic residues" evidence="1">
    <location>
        <begin position="251"/>
        <end position="276"/>
    </location>
</feature>
<comment type="caution">
    <text evidence="2">The sequence shown here is derived from an EMBL/GenBank/DDBJ whole genome shotgun (WGS) entry which is preliminary data.</text>
</comment>
<proteinExistence type="predicted"/>
<feature type="region of interest" description="Disordered" evidence="1">
    <location>
        <begin position="241"/>
        <end position="276"/>
    </location>
</feature>
<organism evidence="2 3">
    <name type="scientific">Gregarina niphandrodes</name>
    <name type="common">Septate eugregarine</name>
    <dbReference type="NCBI Taxonomy" id="110365"/>
    <lineage>
        <taxon>Eukaryota</taxon>
        <taxon>Sar</taxon>
        <taxon>Alveolata</taxon>
        <taxon>Apicomplexa</taxon>
        <taxon>Conoidasida</taxon>
        <taxon>Gregarinasina</taxon>
        <taxon>Eugregarinorida</taxon>
        <taxon>Gregarinidae</taxon>
        <taxon>Gregarina</taxon>
    </lineage>
</organism>
<dbReference type="GeneID" id="22912488"/>
<evidence type="ECO:0000313" key="3">
    <source>
        <dbReference type="Proteomes" id="UP000019763"/>
    </source>
</evidence>
<dbReference type="Proteomes" id="UP000019763">
    <property type="component" value="Unassembled WGS sequence"/>
</dbReference>
<feature type="region of interest" description="Disordered" evidence="1">
    <location>
        <begin position="1"/>
        <end position="57"/>
    </location>
</feature>
<reference evidence="2" key="1">
    <citation type="submission" date="2013-12" db="EMBL/GenBank/DDBJ databases">
        <authorList>
            <person name="Omoto C.K."/>
            <person name="Sibley D."/>
            <person name="Venepally P."/>
            <person name="Hadjithomas M."/>
            <person name="Karamycheva S."/>
            <person name="Brunk B."/>
            <person name="Roos D."/>
            <person name="Caler E."/>
            <person name="Lorenzi H."/>
        </authorList>
    </citation>
    <scope>NUCLEOTIDE SEQUENCE</scope>
</reference>
<dbReference type="AlphaFoldDB" id="A0A023B7L9"/>
<feature type="compositionally biased region" description="Polar residues" evidence="1">
    <location>
        <begin position="1"/>
        <end position="15"/>
    </location>
</feature>
<dbReference type="EMBL" id="AFNH02000510">
    <property type="protein sequence ID" value="EZG67542.1"/>
    <property type="molecule type" value="Genomic_DNA"/>
</dbReference>
<name>A0A023B7L9_GRENI</name>
<evidence type="ECO:0000313" key="2">
    <source>
        <dbReference type="EMBL" id="EZG67542.1"/>
    </source>
</evidence>
<gene>
    <name evidence="2" type="ORF">GNI_067820</name>
</gene>
<sequence length="276" mass="30566">MSQVLSEKQSSMNMESSDKALASGELKKSASGERSGKLQTEKSGEDMERSGTLERGMSRELSEGLSNIAKQLSEGDLYKTLAFDEALKNQQKALNARIQQLEAFGELLGTEIEAADKGASLGESDFVIETPHSADIAALREEISDLHQSLLEEIQVQNDALDIIVSKRTEGRIVLLFEQLFEESDRVQQKLEDAQKKCQEYATPDEKTAKKKLKLKKKLDEIKKNTNLLFGCVDVHPEKLYDYNHPDSKNNHHSGARKGKGSKAGKSKAGKSKAKK</sequence>
<accession>A0A023B7L9</accession>